<keyword evidence="1" id="KW-1133">Transmembrane helix</keyword>
<proteinExistence type="predicted"/>
<evidence type="ECO:0000313" key="3">
    <source>
        <dbReference type="EMBL" id="SVD65522.1"/>
    </source>
</evidence>
<name>A0A382X337_9ZZZZ</name>
<accession>A0A382X337</accession>
<dbReference type="GO" id="GO:0020037">
    <property type="term" value="F:heme binding"/>
    <property type="evidence" value="ECO:0007669"/>
    <property type="project" value="InterPro"/>
</dbReference>
<evidence type="ECO:0000256" key="1">
    <source>
        <dbReference type="SAM" id="Phobius"/>
    </source>
</evidence>
<dbReference type="EMBL" id="UINC01164587">
    <property type="protein sequence ID" value="SVD65522.1"/>
    <property type="molecule type" value="Genomic_DNA"/>
</dbReference>
<dbReference type="SUPFAM" id="SSF46626">
    <property type="entry name" value="Cytochrome c"/>
    <property type="match status" value="1"/>
</dbReference>
<gene>
    <name evidence="3" type="ORF">METZ01_LOCUS418376</name>
</gene>
<keyword evidence="1" id="KW-0812">Transmembrane</keyword>
<organism evidence="3">
    <name type="scientific">marine metagenome</name>
    <dbReference type="NCBI Taxonomy" id="408172"/>
    <lineage>
        <taxon>unclassified sequences</taxon>
        <taxon>metagenomes</taxon>
        <taxon>ecological metagenomes</taxon>
    </lineage>
</organism>
<dbReference type="PANTHER" id="PTHR35889">
    <property type="entry name" value="CYCLOINULO-OLIGOSACCHARIDE FRUCTANOTRANSFERASE-RELATED"/>
    <property type="match status" value="1"/>
</dbReference>
<keyword evidence="1" id="KW-0472">Membrane</keyword>
<feature type="non-terminal residue" evidence="3">
    <location>
        <position position="152"/>
    </location>
</feature>
<dbReference type="Pfam" id="PF07635">
    <property type="entry name" value="PSCyt1"/>
    <property type="match status" value="1"/>
</dbReference>
<dbReference type="AlphaFoldDB" id="A0A382X337"/>
<reference evidence="3" key="1">
    <citation type="submission" date="2018-05" db="EMBL/GenBank/DDBJ databases">
        <authorList>
            <person name="Lanie J.A."/>
            <person name="Ng W.-L."/>
            <person name="Kazmierczak K.M."/>
            <person name="Andrzejewski T.M."/>
            <person name="Davidsen T.M."/>
            <person name="Wayne K.J."/>
            <person name="Tettelin H."/>
            <person name="Glass J.I."/>
            <person name="Rusch D."/>
            <person name="Podicherti R."/>
            <person name="Tsui H.-C.T."/>
            <person name="Winkler M.E."/>
        </authorList>
    </citation>
    <scope>NUCLEOTIDE SEQUENCE</scope>
</reference>
<sequence length="152" mass="17244">MIAKIFTYYLLMCSATAFLTLQVIGGIIAFVCLALACEAENRVDFNRDIRPILSNYCFACHGPDASARKSELRLDVRTNALEKRAIVPAEPFESGIVNRIYHKDPQEQMPPIETKQPLAPEQKARLRRWIAEGADYSEHWAWIPPRRSSVPA</sequence>
<evidence type="ECO:0000259" key="2">
    <source>
        <dbReference type="Pfam" id="PF07635"/>
    </source>
</evidence>
<dbReference type="InterPro" id="IPR036909">
    <property type="entry name" value="Cyt_c-like_dom_sf"/>
</dbReference>
<protein>
    <recommendedName>
        <fullName evidence="2">Cytochrome C Planctomycete-type domain-containing protein</fullName>
    </recommendedName>
</protein>
<dbReference type="InterPro" id="IPR011429">
    <property type="entry name" value="Cyt_c_Planctomycete-type"/>
</dbReference>
<feature type="domain" description="Cytochrome C Planctomycete-type" evidence="2">
    <location>
        <begin position="57"/>
        <end position="111"/>
    </location>
</feature>
<dbReference type="PANTHER" id="PTHR35889:SF3">
    <property type="entry name" value="F-BOX DOMAIN-CONTAINING PROTEIN"/>
    <property type="match status" value="1"/>
</dbReference>
<dbReference type="GO" id="GO:0009055">
    <property type="term" value="F:electron transfer activity"/>
    <property type="evidence" value="ECO:0007669"/>
    <property type="project" value="InterPro"/>
</dbReference>
<feature type="transmembrane region" description="Helical" evidence="1">
    <location>
        <begin position="6"/>
        <end position="37"/>
    </location>
</feature>